<name>A0A1X2IP26_9FUNG</name>
<comment type="caution">
    <text evidence="11">The sequence shown here is derived from an EMBL/GenBank/DDBJ whole genome shotgun (WGS) entry which is preliminary data.</text>
</comment>
<dbReference type="STRING" id="90262.A0A1X2IP26"/>
<dbReference type="FunFam" id="1.10.10.60:FF:000059">
    <property type="entry name" value="TGFB-induced factor homeobox 1"/>
    <property type="match status" value="1"/>
</dbReference>
<feature type="compositionally biased region" description="Low complexity" evidence="9">
    <location>
        <begin position="64"/>
        <end position="82"/>
    </location>
</feature>
<dbReference type="InterPro" id="IPR050224">
    <property type="entry name" value="TALE_homeobox"/>
</dbReference>
<dbReference type="PANTHER" id="PTHR11850">
    <property type="entry name" value="HOMEOBOX PROTEIN TRANSCRIPTION FACTORS"/>
    <property type="match status" value="1"/>
</dbReference>
<evidence type="ECO:0000313" key="12">
    <source>
        <dbReference type="Proteomes" id="UP000193560"/>
    </source>
</evidence>
<keyword evidence="5" id="KW-0804">Transcription</keyword>
<evidence type="ECO:0000256" key="6">
    <source>
        <dbReference type="ARBA" id="ARBA00023242"/>
    </source>
</evidence>
<evidence type="ECO:0000259" key="10">
    <source>
        <dbReference type="PROSITE" id="PS50071"/>
    </source>
</evidence>
<dbReference type="AlphaFoldDB" id="A0A1X2IP26"/>
<feature type="region of interest" description="Disordered" evidence="9">
    <location>
        <begin position="96"/>
        <end position="179"/>
    </location>
</feature>
<dbReference type="SMART" id="SM00389">
    <property type="entry name" value="HOX"/>
    <property type="match status" value="1"/>
</dbReference>
<gene>
    <name evidence="11" type="ORF">BCR42DRAFT_410468</name>
</gene>
<keyword evidence="3 8" id="KW-0238">DNA-binding</keyword>
<evidence type="ECO:0000256" key="5">
    <source>
        <dbReference type="ARBA" id="ARBA00023163"/>
    </source>
</evidence>
<comment type="subcellular location">
    <subcellularLocation>
        <location evidence="1 8">Nucleus</location>
    </subcellularLocation>
</comment>
<feature type="region of interest" description="Disordered" evidence="9">
    <location>
        <begin position="56"/>
        <end position="82"/>
    </location>
</feature>
<feature type="domain" description="Homeobox" evidence="10">
    <location>
        <begin position="169"/>
        <end position="232"/>
    </location>
</feature>
<evidence type="ECO:0000256" key="2">
    <source>
        <dbReference type="ARBA" id="ARBA00023015"/>
    </source>
</evidence>
<dbReference type="InterPro" id="IPR001356">
    <property type="entry name" value="HD"/>
</dbReference>
<evidence type="ECO:0000256" key="1">
    <source>
        <dbReference type="ARBA" id="ARBA00004123"/>
    </source>
</evidence>
<dbReference type="Pfam" id="PF05920">
    <property type="entry name" value="Homeobox_KN"/>
    <property type="match status" value="1"/>
</dbReference>
<keyword evidence="12" id="KW-1185">Reference proteome</keyword>
<evidence type="ECO:0000256" key="9">
    <source>
        <dbReference type="SAM" id="MobiDB-lite"/>
    </source>
</evidence>
<evidence type="ECO:0000256" key="3">
    <source>
        <dbReference type="ARBA" id="ARBA00023125"/>
    </source>
</evidence>
<keyword evidence="2" id="KW-0805">Transcription regulation</keyword>
<evidence type="ECO:0000256" key="7">
    <source>
        <dbReference type="ARBA" id="ARBA00038021"/>
    </source>
</evidence>
<evidence type="ECO:0000256" key="8">
    <source>
        <dbReference type="PROSITE-ProRule" id="PRU00108"/>
    </source>
</evidence>
<dbReference type="EMBL" id="MCGE01000007">
    <property type="protein sequence ID" value="ORZ19765.1"/>
    <property type="molecule type" value="Genomic_DNA"/>
</dbReference>
<dbReference type="InterPro" id="IPR008422">
    <property type="entry name" value="KN_HD"/>
</dbReference>
<dbReference type="CDD" id="cd00086">
    <property type="entry name" value="homeodomain"/>
    <property type="match status" value="1"/>
</dbReference>
<keyword evidence="4 8" id="KW-0371">Homeobox</keyword>
<sequence length="350" mass="39298">MSSTKPLRIFSPVIVFHDTNKVQPPARINEYKEKIMQMMEQNAKRWSLKMTSESMENNDDLNVSPSTSTSSTKSSSSASSCDSIETIDTIHDQQHHHVVVDPYSSPSKQASNDDRTTKMRYPPLSSSCSSPTFLTPRLPTTAAPRPRTPHATAAAAACTTNSNKVSNDGQKKKRRGNLPKEVTEFLKRWLVEHKKHPYPSEKEKIDLAHQTGLTVNQISNWFINARRRILQPMLESEGLQAHLLSYSSSDHHRYLQRPHSAFSASPASSLSSPILSYSPTSPSSLQSNVVATTTTTTAASLMEQKKRRQLDIYAYQGFADSHADDTRKWAFRRTKLPNFEMNDCCSVTIR</sequence>
<dbReference type="GO" id="GO:0005634">
    <property type="term" value="C:nucleus"/>
    <property type="evidence" value="ECO:0007669"/>
    <property type="project" value="UniProtKB-SubCell"/>
</dbReference>
<accession>A0A1X2IP26</accession>
<keyword evidence="6 8" id="KW-0539">Nucleus</keyword>
<feature type="compositionally biased region" description="Low complexity" evidence="9">
    <location>
        <begin position="131"/>
        <end position="160"/>
    </location>
</feature>
<reference evidence="11 12" key="1">
    <citation type="submission" date="2016-07" db="EMBL/GenBank/DDBJ databases">
        <title>Pervasive Adenine N6-methylation of Active Genes in Fungi.</title>
        <authorList>
            <consortium name="DOE Joint Genome Institute"/>
            <person name="Mondo S.J."/>
            <person name="Dannebaum R.O."/>
            <person name="Kuo R.C."/>
            <person name="Labutti K."/>
            <person name="Haridas S."/>
            <person name="Kuo A."/>
            <person name="Salamov A."/>
            <person name="Ahrendt S.R."/>
            <person name="Lipzen A."/>
            <person name="Sullivan W."/>
            <person name="Andreopoulos W.B."/>
            <person name="Clum A."/>
            <person name="Lindquist E."/>
            <person name="Daum C."/>
            <person name="Ramamoorthy G.K."/>
            <person name="Gryganskyi A."/>
            <person name="Culley D."/>
            <person name="Magnuson J.K."/>
            <person name="James T.Y."/>
            <person name="O'Malley M.A."/>
            <person name="Stajich J.E."/>
            <person name="Spatafora J.W."/>
            <person name="Visel A."/>
            <person name="Grigoriev I.V."/>
        </authorList>
    </citation>
    <scope>NUCLEOTIDE SEQUENCE [LARGE SCALE GENOMIC DNA]</scope>
    <source>
        <strain evidence="11 12">NRRL 1336</strain>
    </source>
</reference>
<dbReference type="GO" id="GO:0006355">
    <property type="term" value="P:regulation of DNA-templated transcription"/>
    <property type="evidence" value="ECO:0007669"/>
    <property type="project" value="InterPro"/>
</dbReference>
<dbReference type="OrthoDB" id="10056939at2759"/>
<feature type="DNA-binding region" description="Homeobox" evidence="8">
    <location>
        <begin position="171"/>
        <end position="233"/>
    </location>
</feature>
<evidence type="ECO:0000256" key="4">
    <source>
        <dbReference type="ARBA" id="ARBA00023155"/>
    </source>
</evidence>
<evidence type="ECO:0000313" key="11">
    <source>
        <dbReference type="EMBL" id="ORZ19765.1"/>
    </source>
</evidence>
<dbReference type="SUPFAM" id="SSF46689">
    <property type="entry name" value="Homeodomain-like"/>
    <property type="match status" value="1"/>
</dbReference>
<comment type="similarity">
    <text evidence="7">Belongs to the TALE/TGIF homeobox family.</text>
</comment>
<dbReference type="Gene3D" id="1.10.10.60">
    <property type="entry name" value="Homeodomain-like"/>
    <property type="match status" value="1"/>
</dbReference>
<dbReference type="GO" id="GO:0003677">
    <property type="term" value="F:DNA binding"/>
    <property type="evidence" value="ECO:0007669"/>
    <property type="project" value="UniProtKB-UniRule"/>
</dbReference>
<organism evidence="11 12">
    <name type="scientific">Absidia repens</name>
    <dbReference type="NCBI Taxonomy" id="90262"/>
    <lineage>
        <taxon>Eukaryota</taxon>
        <taxon>Fungi</taxon>
        <taxon>Fungi incertae sedis</taxon>
        <taxon>Mucoromycota</taxon>
        <taxon>Mucoromycotina</taxon>
        <taxon>Mucoromycetes</taxon>
        <taxon>Mucorales</taxon>
        <taxon>Cunninghamellaceae</taxon>
        <taxon>Absidia</taxon>
    </lineage>
</organism>
<dbReference type="InterPro" id="IPR009057">
    <property type="entry name" value="Homeodomain-like_sf"/>
</dbReference>
<proteinExistence type="inferred from homology"/>
<dbReference type="PROSITE" id="PS50071">
    <property type="entry name" value="HOMEOBOX_2"/>
    <property type="match status" value="1"/>
</dbReference>
<dbReference type="Proteomes" id="UP000193560">
    <property type="component" value="Unassembled WGS sequence"/>
</dbReference>
<protein>
    <recommendedName>
        <fullName evidence="10">Homeobox domain-containing protein</fullName>
    </recommendedName>
</protein>